<dbReference type="InterPro" id="IPR051131">
    <property type="entry name" value="NEK_Ser/Thr_kinase_NIMA"/>
</dbReference>
<dbReference type="SMART" id="SM00220">
    <property type="entry name" value="S_TKc"/>
    <property type="match status" value="1"/>
</dbReference>
<dbReference type="InterPro" id="IPR011989">
    <property type="entry name" value="ARM-like"/>
</dbReference>
<comment type="caution">
    <text evidence="11">The sequence shown here is derived from an EMBL/GenBank/DDBJ whole genome shotgun (WGS) entry which is preliminary data.</text>
</comment>
<protein>
    <recommendedName>
        <fullName evidence="1">non-specific serine/threonine protein kinase</fullName>
        <ecNumber evidence="1">2.7.11.1</ecNumber>
    </recommendedName>
</protein>
<evidence type="ECO:0000256" key="4">
    <source>
        <dbReference type="ARBA" id="ARBA00022741"/>
    </source>
</evidence>
<evidence type="ECO:0000256" key="6">
    <source>
        <dbReference type="ARBA" id="ARBA00022840"/>
    </source>
</evidence>
<comment type="catalytic activity">
    <reaction evidence="7">
        <text>L-threonyl-[protein] + ATP = O-phospho-L-threonyl-[protein] + ADP + H(+)</text>
        <dbReference type="Rhea" id="RHEA:46608"/>
        <dbReference type="Rhea" id="RHEA-COMP:11060"/>
        <dbReference type="Rhea" id="RHEA-COMP:11605"/>
        <dbReference type="ChEBI" id="CHEBI:15378"/>
        <dbReference type="ChEBI" id="CHEBI:30013"/>
        <dbReference type="ChEBI" id="CHEBI:30616"/>
        <dbReference type="ChEBI" id="CHEBI:61977"/>
        <dbReference type="ChEBI" id="CHEBI:456216"/>
        <dbReference type="EC" id="2.7.11.1"/>
    </reaction>
</comment>
<dbReference type="PROSITE" id="PS50011">
    <property type="entry name" value="PROTEIN_KINASE_DOM"/>
    <property type="match status" value="1"/>
</dbReference>
<dbReference type="Pfam" id="PF00069">
    <property type="entry name" value="Pkinase"/>
    <property type="match status" value="1"/>
</dbReference>
<keyword evidence="5" id="KW-0418">Kinase</keyword>
<dbReference type="GO" id="GO:0004674">
    <property type="term" value="F:protein serine/threonine kinase activity"/>
    <property type="evidence" value="ECO:0007669"/>
    <property type="project" value="UniProtKB-KW"/>
</dbReference>
<keyword evidence="4" id="KW-0547">Nucleotide-binding</keyword>
<evidence type="ECO:0000259" key="10">
    <source>
        <dbReference type="PROSITE" id="PS50011"/>
    </source>
</evidence>
<dbReference type="Gene3D" id="1.25.10.10">
    <property type="entry name" value="Leucine-rich Repeat Variant"/>
    <property type="match status" value="1"/>
</dbReference>
<dbReference type="Gene3D" id="1.10.510.10">
    <property type="entry name" value="Transferase(Phosphotransferase) domain 1"/>
    <property type="match status" value="1"/>
</dbReference>
<evidence type="ECO:0000313" key="12">
    <source>
        <dbReference type="Proteomes" id="UP000324800"/>
    </source>
</evidence>
<dbReference type="SUPFAM" id="SSF56112">
    <property type="entry name" value="Protein kinase-like (PK-like)"/>
    <property type="match status" value="1"/>
</dbReference>
<feature type="compositionally biased region" description="Basic and acidic residues" evidence="9">
    <location>
        <begin position="33"/>
        <end position="65"/>
    </location>
</feature>
<dbReference type="InterPro" id="IPR011009">
    <property type="entry name" value="Kinase-like_dom_sf"/>
</dbReference>
<gene>
    <name evidence="11" type="ORF">EZS28_004116</name>
</gene>
<dbReference type="EC" id="2.7.11.1" evidence="1"/>
<reference evidence="11 12" key="1">
    <citation type="submission" date="2019-03" db="EMBL/GenBank/DDBJ databases">
        <title>Single cell metagenomics reveals metabolic interactions within the superorganism composed of flagellate Streblomastix strix and complex community of Bacteroidetes bacteria on its surface.</title>
        <authorList>
            <person name="Treitli S.C."/>
            <person name="Kolisko M."/>
            <person name="Husnik F."/>
            <person name="Keeling P."/>
            <person name="Hampl V."/>
        </authorList>
    </citation>
    <scope>NUCLEOTIDE SEQUENCE [LARGE SCALE GENOMIC DNA]</scope>
    <source>
        <strain evidence="11">ST1C</strain>
    </source>
</reference>
<name>A0A5J4X1P9_9EUKA</name>
<evidence type="ECO:0000256" key="9">
    <source>
        <dbReference type="SAM" id="MobiDB-lite"/>
    </source>
</evidence>
<evidence type="ECO:0000313" key="11">
    <source>
        <dbReference type="EMBL" id="KAA6400359.1"/>
    </source>
</evidence>
<evidence type="ECO:0000256" key="5">
    <source>
        <dbReference type="ARBA" id="ARBA00022777"/>
    </source>
</evidence>
<keyword evidence="2" id="KW-0723">Serine/threonine-protein kinase</keyword>
<dbReference type="PANTHER" id="PTHR44899">
    <property type="entry name" value="CAMK FAMILY PROTEIN KINASE"/>
    <property type="match status" value="1"/>
</dbReference>
<sequence>MKSSSSHHSVSSTTQVKINVVQDKKQISQTKGNEIKVKDKEQGNPELKKMGQEKKEKNEKGKDISSKSGHLCTIYRNMNAQHVNQKMNLMCVKIALKHAIMVRLVYTFVDRTDMYMVMEYCENGDLRKVITELQQVPEEERLNRVCELFAQIILSLNFIHSMGVIHRDIKPENIFIMEDGSVRLGDFGLSKVLNEKDYATVAGTKYYFAPEVFQKKKMFFQTDIYSCGIVFCELLIGYHPLLTENEKATIENMTKGSTFELPIWVPTEIKELIMRMMNIDYNKRPTTQELMKIQIIKQNIELFDIQQKKNEEYLKKKQYILDISAVKPEPVSYQQTKDLSNYIEYLRKSELTDKENFNKLPEEQKINILQKLSDCLLAVRSVQTMKEQKISGEMKSIAKKISNEAFESIYLIINKQEHVDFCFQNRIVVEMMDCIRRTPIDKVLKENIQALSGISENGSVEHNHKLFEMDAFKILIPVLKNQDLNIQQYILYILIDIIRKGWKYEKLSSIQLKTQSLSSFSSTNPSYSSFSALTPNLQQLLLVNEHPYTLLLEKQGVIKCIIEDILMNKNILYETQSYGYDFLDVLYYEGAKLPSNIQQQLISDLCQQAQAFYKFEIKEDDEEEDQENTDIYFALDSLSRLSMNKGNNMVLGKSRCGLLYGTKV</sequence>
<evidence type="ECO:0000256" key="1">
    <source>
        <dbReference type="ARBA" id="ARBA00012513"/>
    </source>
</evidence>
<keyword evidence="6" id="KW-0067">ATP-binding</keyword>
<dbReference type="PROSITE" id="PS00108">
    <property type="entry name" value="PROTEIN_KINASE_ST"/>
    <property type="match status" value="1"/>
</dbReference>
<feature type="compositionally biased region" description="Low complexity" evidence="9">
    <location>
        <begin position="1"/>
        <end position="12"/>
    </location>
</feature>
<comment type="catalytic activity">
    <reaction evidence="8">
        <text>L-seryl-[protein] + ATP = O-phospho-L-seryl-[protein] + ADP + H(+)</text>
        <dbReference type="Rhea" id="RHEA:17989"/>
        <dbReference type="Rhea" id="RHEA-COMP:9863"/>
        <dbReference type="Rhea" id="RHEA-COMP:11604"/>
        <dbReference type="ChEBI" id="CHEBI:15378"/>
        <dbReference type="ChEBI" id="CHEBI:29999"/>
        <dbReference type="ChEBI" id="CHEBI:30616"/>
        <dbReference type="ChEBI" id="CHEBI:83421"/>
        <dbReference type="ChEBI" id="CHEBI:456216"/>
        <dbReference type="EC" id="2.7.11.1"/>
    </reaction>
</comment>
<feature type="region of interest" description="Disordered" evidence="9">
    <location>
        <begin position="1"/>
        <end position="66"/>
    </location>
</feature>
<feature type="domain" description="Protein kinase" evidence="10">
    <location>
        <begin position="1"/>
        <end position="296"/>
    </location>
</feature>
<proteinExistence type="predicted"/>
<evidence type="ECO:0000256" key="7">
    <source>
        <dbReference type="ARBA" id="ARBA00047899"/>
    </source>
</evidence>
<evidence type="ECO:0000256" key="8">
    <source>
        <dbReference type="ARBA" id="ARBA00048679"/>
    </source>
</evidence>
<dbReference type="GO" id="GO:0005524">
    <property type="term" value="F:ATP binding"/>
    <property type="evidence" value="ECO:0007669"/>
    <property type="project" value="UniProtKB-KW"/>
</dbReference>
<dbReference type="SUPFAM" id="SSF48371">
    <property type="entry name" value="ARM repeat"/>
    <property type="match status" value="1"/>
</dbReference>
<evidence type="ECO:0000256" key="2">
    <source>
        <dbReference type="ARBA" id="ARBA00022527"/>
    </source>
</evidence>
<accession>A0A5J4X1P9</accession>
<keyword evidence="3" id="KW-0808">Transferase</keyword>
<dbReference type="InterPro" id="IPR008271">
    <property type="entry name" value="Ser/Thr_kinase_AS"/>
</dbReference>
<evidence type="ECO:0000256" key="3">
    <source>
        <dbReference type="ARBA" id="ARBA00022679"/>
    </source>
</evidence>
<dbReference type="PANTHER" id="PTHR44899:SF3">
    <property type="entry name" value="SERINE_THREONINE-PROTEIN KINASE NEK1"/>
    <property type="match status" value="1"/>
</dbReference>
<dbReference type="EMBL" id="SNRW01000575">
    <property type="protein sequence ID" value="KAA6400359.1"/>
    <property type="molecule type" value="Genomic_DNA"/>
</dbReference>
<organism evidence="11 12">
    <name type="scientific">Streblomastix strix</name>
    <dbReference type="NCBI Taxonomy" id="222440"/>
    <lineage>
        <taxon>Eukaryota</taxon>
        <taxon>Metamonada</taxon>
        <taxon>Preaxostyla</taxon>
        <taxon>Oxymonadida</taxon>
        <taxon>Streblomastigidae</taxon>
        <taxon>Streblomastix</taxon>
    </lineage>
</organism>
<dbReference type="AlphaFoldDB" id="A0A5J4X1P9"/>
<dbReference type="InterPro" id="IPR000719">
    <property type="entry name" value="Prot_kinase_dom"/>
</dbReference>
<dbReference type="InterPro" id="IPR016024">
    <property type="entry name" value="ARM-type_fold"/>
</dbReference>
<dbReference type="Proteomes" id="UP000324800">
    <property type="component" value="Unassembled WGS sequence"/>
</dbReference>